<dbReference type="RefSeq" id="WP_092473414.1">
    <property type="nucleotide sequence ID" value="NZ_FOOX01000016.1"/>
</dbReference>
<name>A0A1I2X9H0_9FIRM</name>
<dbReference type="STRING" id="341036.SAMN05660649_03867"/>
<protein>
    <submittedName>
        <fullName evidence="1">Uncharacterized protein</fullName>
    </submittedName>
</protein>
<evidence type="ECO:0000313" key="1">
    <source>
        <dbReference type="EMBL" id="SFH10164.1"/>
    </source>
</evidence>
<reference evidence="2" key="1">
    <citation type="submission" date="2016-10" db="EMBL/GenBank/DDBJ databases">
        <authorList>
            <person name="Varghese N."/>
            <person name="Submissions S."/>
        </authorList>
    </citation>
    <scope>NUCLEOTIDE SEQUENCE [LARGE SCALE GENOMIC DNA]</scope>
    <source>
        <strain evidence="2">DSM 17038</strain>
    </source>
</reference>
<dbReference type="OrthoDB" id="1808499at2"/>
<accession>A0A1I2X9H0</accession>
<sequence>MTFNRRIVIGILVLVLVVGGAFLFEHVIKVQGSRKGILVPVVQNSKTIAYLDAGTIRQLGQQERELSQGQSNSNSNNEVSLSFVLGSAGIIDYQCIEVGGVGDSQDFKLSPQDIEVIALSSNSNSTFAMVNKAEGNRVMIKEVAKFNVAN</sequence>
<organism evidence="1 2">
    <name type="scientific">Desulfotruncus arcticus DSM 17038</name>
    <dbReference type="NCBI Taxonomy" id="1121424"/>
    <lineage>
        <taxon>Bacteria</taxon>
        <taxon>Bacillati</taxon>
        <taxon>Bacillota</taxon>
        <taxon>Clostridia</taxon>
        <taxon>Eubacteriales</taxon>
        <taxon>Desulfallaceae</taxon>
        <taxon>Desulfotruncus</taxon>
    </lineage>
</organism>
<evidence type="ECO:0000313" key="2">
    <source>
        <dbReference type="Proteomes" id="UP000199337"/>
    </source>
</evidence>
<proteinExistence type="predicted"/>
<dbReference type="EMBL" id="FOOX01000016">
    <property type="protein sequence ID" value="SFH10164.1"/>
    <property type="molecule type" value="Genomic_DNA"/>
</dbReference>
<keyword evidence="2" id="KW-1185">Reference proteome</keyword>
<dbReference type="AlphaFoldDB" id="A0A1I2X9H0"/>
<gene>
    <name evidence="1" type="ORF">SAMN05660649_03867</name>
</gene>
<dbReference type="Proteomes" id="UP000199337">
    <property type="component" value="Unassembled WGS sequence"/>
</dbReference>